<dbReference type="OrthoDB" id="47007at2759"/>
<evidence type="ECO:0000313" key="5">
    <source>
        <dbReference type="EMBL" id="KAG9257734.1"/>
    </source>
</evidence>
<dbReference type="InterPro" id="IPR020904">
    <property type="entry name" value="Sc_DH/Rdtase_CS"/>
</dbReference>
<dbReference type="GeneID" id="70295594"/>
<dbReference type="PRINTS" id="PR00080">
    <property type="entry name" value="SDRFAMILY"/>
</dbReference>
<evidence type="ECO:0000256" key="2">
    <source>
        <dbReference type="ARBA" id="ARBA00022857"/>
    </source>
</evidence>
<sequence length="231" mass="24466">MASRLAGKHAAIIGATGSIGSSIAKAFAQQGAVLSLLGRTALDAQRTLGPQLTPYQPSAGDSSKAPTEHRFIKLDVTSSADLKRLFSSRKATDDAVGAVDILVNCAGITQTTILKRTHDEDVEKVMDTNLTSAILACKYAQMNDKGCILNVSSLMATRPAVGAAVYTAAKAGMIGLTSALSLELAPRSVRVNALLPGWVESPMWNSMYAFFSFPWSSEFKSSIPWFAAHLS</sequence>
<dbReference type="GO" id="GO:0006633">
    <property type="term" value="P:fatty acid biosynthetic process"/>
    <property type="evidence" value="ECO:0007669"/>
    <property type="project" value="TreeGrafter"/>
</dbReference>
<dbReference type="Proteomes" id="UP000887229">
    <property type="component" value="Unassembled WGS sequence"/>
</dbReference>
<dbReference type="AlphaFoldDB" id="A0A9P7ZSV6"/>
<evidence type="ECO:0000256" key="4">
    <source>
        <dbReference type="RuleBase" id="RU000363"/>
    </source>
</evidence>
<dbReference type="PANTHER" id="PTHR42760:SF133">
    <property type="entry name" value="3-OXOACYL-[ACYL-CARRIER-PROTEIN] REDUCTASE"/>
    <property type="match status" value="1"/>
</dbReference>
<dbReference type="GO" id="GO:0048038">
    <property type="term" value="F:quinone binding"/>
    <property type="evidence" value="ECO:0007669"/>
    <property type="project" value="TreeGrafter"/>
</dbReference>
<name>A0A9P7ZSV6_9HYPO</name>
<keyword evidence="2" id="KW-0521">NADP</keyword>
<dbReference type="PRINTS" id="PR00081">
    <property type="entry name" value="GDHRDH"/>
</dbReference>
<dbReference type="Gene3D" id="3.40.50.720">
    <property type="entry name" value="NAD(P)-binding Rossmann-like Domain"/>
    <property type="match status" value="1"/>
</dbReference>
<dbReference type="EMBL" id="MU251245">
    <property type="protein sequence ID" value="KAG9257734.1"/>
    <property type="molecule type" value="Genomic_DNA"/>
</dbReference>
<keyword evidence="6" id="KW-1185">Reference proteome</keyword>
<evidence type="ECO:0000256" key="1">
    <source>
        <dbReference type="ARBA" id="ARBA00006484"/>
    </source>
</evidence>
<dbReference type="RefSeq" id="XP_046121658.1">
    <property type="nucleotide sequence ID" value="XM_046264691.1"/>
</dbReference>
<dbReference type="Pfam" id="PF00106">
    <property type="entry name" value="adh_short"/>
    <property type="match status" value="1"/>
</dbReference>
<comment type="caution">
    <text evidence="5">The sequence shown here is derived from an EMBL/GenBank/DDBJ whole genome shotgun (WGS) entry which is preliminary data.</text>
</comment>
<dbReference type="CDD" id="cd05233">
    <property type="entry name" value="SDR_c"/>
    <property type="match status" value="1"/>
</dbReference>
<keyword evidence="3" id="KW-0560">Oxidoreductase</keyword>
<proteinExistence type="inferred from homology"/>
<gene>
    <name evidence="5" type="ORF">F5Z01DRAFT_671323</name>
</gene>
<dbReference type="PANTHER" id="PTHR42760">
    <property type="entry name" value="SHORT-CHAIN DEHYDROGENASES/REDUCTASES FAMILY MEMBER"/>
    <property type="match status" value="1"/>
</dbReference>
<comment type="similarity">
    <text evidence="1 4">Belongs to the short-chain dehydrogenases/reductases (SDR) family.</text>
</comment>
<accession>A0A9P7ZSV6</accession>
<evidence type="ECO:0000256" key="3">
    <source>
        <dbReference type="ARBA" id="ARBA00023002"/>
    </source>
</evidence>
<protein>
    <submittedName>
        <fullName evidence="5">Uncharacterized protein</fullName>
    </submittedName>
</protein>
<dbReference type="GO" id="GO:0016616">
    <property type="term" value="F:oxidoreductase activity, acting on the CH-OH group of donors, NAD or NADP as acceptor"/>
    <property type="evidence" value="ECO:0007669"/>
    <property type="project" value="TreeGrafter"/>
</dbReference>
<dbReference type="InterPro" id="IPR002347">
    <property type="entry name" value="SDR_fam"/>
</dbReference>
<dbReference type="SUPFAM" id="SSF51735">
    <property type="entry name" value="NAD(P)-binding Rossmann-fold domains"/>
    <property type="match status" value="1"/>
</dbReference>
<dbReference type="PROSITE" id="PS00061">
    <property type="entry name" value="ADH_SHORT"/>
    <property type="match status" value="1"/>
</dbReference>
<reference evidence="5" key="1">
    <citation type="journal article" date="2021" name="IMA Fungus">
        <title>Genomic characterization of three marine fungi, including Emericellopsis atlantica sp. nov. with signatures of a generalist lifestyle and marine biomass degradation.</title>
        <authorList>
            <person name="Hagestad O.C."/>
            <person name="Hou L."/>
            <person name="Andersen J.H."/>
            <person name="Hansen E.H."/>
            <person name="Altermark B."/>
            <person name="Li C."/>
            <person name="Kuhnert E."/>
            <person name="Cox R.J."/>
            <person name="Crous P.W."/>
            <person name="Spatafora J.W."/>
            <person name="Lail K."/>
            <person name="Amirebrahimi M."/>
            <person name="Lipzen A."/>
            <person name="Pangilinan J."/>
            <person name="Andreopoulos W."/>
            <person name="Hayes R.D."/>
            <person name="Ng V."/>
            <person name="Grigoriev I.V."/>
            <person name="Jackson S.A."/>
            <person name="Sutton T.D.S."/>
            <person name="Dobson A.D.W."/>
            <person name="Rama T."/>
        </authorList>
    </citation>
    <scope>NUCLEOTIDE SEQUENCE</scope>
    <source>
        <strain evidence="5">TS7</strain>
    </source>
</reference>
<evidence type="ECO:0000313" key="6">
    <source>
        <dbReference type="Proteomes" id="UP000887229"/>
    </source>
</evidence>
<dbReference type="InterPro" id="IPR036291">
    <property type="entry name" value="NAD(P)-bd_dom_sf"/>
</dbReference>
<organism evidence="5 6">
    <name type="scientific">Emericellopsis atlantica</name>
    <dbReference type="NCBI Taxonomy" id="2614577"/>
    <lineage>
        <taxon>Eukaryota</taxon>
        <taxon>Fungi</taxon>
        <taxon>Dikarya</taxon>
        <taxon>Ascomycota</taxon>
        <taxon>Pezizomycotina</taxon>
        <taxon>Sordariomycetes</taxon>
        <taxon>Hypocreomycetidae</taxon>
        <taxon>Hypocreales</taxon>
        <taxon>Bionectriaceae</taxon>
        <taxon>Emericellopsis</taxon>
    </lineage>
</organism>